<evidence type="ECO:0000313" key="2">
    <source>
        <dbReference type="Proteomes" id="UP000198623"/>
    </source>
</evidence>
<protein>
    <submittedName>
        <fullName evidence="1">Uncharacterized protein</fullName>
    </submittedName>
</protein>
<name>A0A1I2RYF2_9GAMM</name>
<keyword evidence="2" id="KW-1185">Reference proteome</keyword>
<proteinExistence type="predicted"/>
<reference evidence="2" key="1">
    <citation type="submission" date="2016-10" db="EMBL/GenBank/DDBJ databases">
        <authorList>
            <person name="Varghese N."/>
            <person name="Submissions S."/>
        </authorList>
    </citation>
    <scope>NUCLEOTIDE SEQUENCE [LARGE SCALE GENOMIC DNA]</scope>
    <source>
        <strain evidence="2">CGMCC 1.10971</strain>
    </source>
</reference>
<dbReference type="Proteomes" id="UP000198623">
    <property type="component" value="Unassembled WGS sequence"/>
</dbReference>
<accession>A0A1I2RYF2</accession>
<evidence type="ECO:0000313" key="1">
    <source>
        <dbReference type="EMBL" id="SFG45083.1"/>
    </source>
</evidence>
<dbReference type="AlphaFoldDB" id="A0A1I2RYF2"/>
<dbReference type="EMBL" id="FOOU01000007">
    <property type="protein sequence ID" value="SFG45083.1"/>
    <property type="molecule type" value="Genomic_DNA"/>
</dbReference>
<gene>
    <name evidence="1" type="ORF">SAMN05216175_1074</name>
</gene>
<sequence>MKLLRADGSWHDGLMIEKIHLLPYLFAFRVITKSGERISIAIFPDSVSHEGLRRLKVALKLGKMALVSKAIRS</sequence>
<organism evidence="1 2">
    <name type="scientific">Neptunomonas qingdaonensis</name>
    <dbReference type="NCBI Taxonomy" id="1045558"/>
    <lineage>
        <taxon>Bacteria</taxon>
        <taxon>Pseudomonadati</taxon>
        <taxon>Pseudomonadota</taxon>
        <taxon>Gammaproteobacteria</taxon>
        <taxon>Oceanospirillales</taxon>
        <taxon>Oceanospirillaceae</taxon>
        <taxon>Neptunomonas</taxon>
    </lineage>
</organism>